<dbReference type="Pfam" id="PF13377">
    <property type="entry name" value="Peripla_BP_3"/>
    <property type="match status" value="1"/>
</dbReference>
<gene>
    <name evidence="5" type="ORF">HNQ40_000988</name>
</gene>
<dbReference type="GO" id="GO:0003700">
    <property type="term" value="F:DNA-binding transcription factor activity"/>
    <property type="evidence" value="ECO:0007669"/>
    <property type="project" value="TreeGrafter"/>
</dbReference>
<organism evidence="5 6">
    <name type="scientific">Algisphaera agarilytica</name>
    <dbReference type="NCBI Taxonomy" id="1385975"/>
    <lineage>
        <taxon>Bacteria</taxon>
        <taxon>Pseudomonadati</taxon>
        <taxon>Planctomycetota</taxon>
        <taxon>Phycisphaerae</taxon>
        <taxon>Phycisphaerales</taxon>
        <taxon>Phycisphaeraceae</taxon>
        <taxon>Algisphaera</taxon>
    </lineage>
</organism>
<evidence type="ECO:0000313" key="6">
    <source>
        <dbReference type="Proteomes" id="UP000541810"/>
    </source>
</evidence>
<evidence type="ECO:0000256" key="1">
    <source>
        <dbReference type="ARBA" id="ARBA00023015"/>
    </source>
</evidence>
<dbReference type="CDD" id="cd01392">
    <property type="entry name" value="HTH_LacI"/>
    <property type="match status" value="1"/>
</dbReference>
<keyword evidence="1" id="KW-0805">Transcription regulation</keyword>
<dbReference type="Gene3D" id="3.40.50.2300">
    <property type="match status" value="2"/>
</dbReference>
<name>A0A7X0LJT4_9BACT</name>
<dbReference type="SMART" id="SM00354">
    <property type="entry name" value="HTH_LACI"/>
    <property type="match status" value="1"/>
</dbReference>
<evidence type="ECO:0000259" key="4">
    <source>
        <dbReference type="PROSITE" id="PS50932"/>
    </source>
</evidence>
<sequence length="349" mass="38881">MAAPSEPITRAKPAKRVSIREIARQAGVSTATVSMVLNDNPKITQATREKVRKVIDRAGYQPNRIAQSLSGKYTRVLGVLLPTLRHALADPYFGELISGICDRAARLGHKVTLESAKPDFIREKKHLELFDRRFVDGVLCIGFNDRHVFLKDFAKAGHPMVVVNNQFDSWGVDQVVCDYRSGTDQVMTYLQQLGHTKIGLIHGSPDVFTSRVIIDVFKHRTPELDDTFLEDGHFTEEHGIAATHALLERHPDLTAIFAGNDKMALGAMRALSLRGIKVPEQISVVGFDDIPYSKFVTPALTTVHLPFYEAGDLACERLIQRIRGKNDRINETLSTHLVLRESTGIVPRA</sequence>
<dbReference type="Pfam" id="PF00356">
    <property type="entry name" value="LacI"/>
    <property type="match status" value="1"/>
</dbReference>
<accession>A0A7X0LJT4</accession>
<dbReference type="Gene3D" id="1.10.260.40">
    <property type="entry name" value="lambda repressor-like DNA-binding domains"/>
    <property type="match status" value="1"/>
</dbReference>
<dbReference type="PROSITE" id="PS50932">
    <property type="entry name" value="HTH_LACI_2"/>
    <property type="match status" value="1"/>
</dbReference>
<dbReference type="CDD" id="cd06267">
    <property type="entry name" value="PBP1_LacI_sugar_binding-like"/>
    <property type="match status" value="1"/>
</dbReference>
<dbReference type="PROSITE" id="PS00356">
    <property type="entry name" value="HTH_LACI_1"/>
    <property type="match status" value="1"/>
</dbReference>
<evidence type="ECO:0000256" key="2">
    <source>
        <dbReference type="ARBA" id="ARBA00023125"/>
    </source>
</evidence>
<dbReference type="GO" id="GO:0000976">
    <property type="term" value="F:transcription cis-regulatory region binding"/>
    <property type="evidence" value="ECO:0007669"/>
    <property type="project" value="TreeGrafter"/>
</dbReference>
<dbReference type="InterPro" id="IPR046335">
    <property type="entry name" value="LacI/GalR-like_sensor"/>
</dbReference>
<dbReference type="SUPFAM" id="SSF47413">
    <property type="entry name" value="lambda repressor-like DNA-binding domains"/>
    <property type="match status" value="1"/>
</dbReference>
<dbReference type="SUPFAM" id="SSF53822">
    <property type="entry name" value="Periplasmic binding protein-like I"/>
    <property type="match status" value="1"/>
</dbReference>
<dbReference type="PANTHER" id="PTHR30146:SF109">
    <property type="entry name" value="HTH-TYPE TRANSCRIPTIONAL REGULATOR GALS"/>
    <property type="match status" value="1"/>
</dbReference>
<dbReference type="AlphaFoldDB" id="A0A7X0LJT4"/>
<dbReference type="InterPro" id="IPR028082">
    <property type="entry name" value="Peripla_BP_I"/>
</dbReference>
<comment type="caution">
    <text evidence="5">The sequence shown here is derived from an EMBL/GenBank/DDBJ whole genome shotgun (WGS) entry which is preliminary data.</text>
</comment>
<protein>
    <submittedName>
        <fullName evidence="5">LacI family transcriptional regulator</fullName>
    </submittedName>
</protein>
<dbReference type="EMBL" id="JACHGY010000001">
    <property type="protein sequence ID" value="MBB6429182.1"/>
    <property type="molecule type" value="Genomic_DNA"/>
</dbReference>
<proteinExistence type="predicted"/>
<evidence type="ECO:0000256" key="3">
    <source>
        <dbReference type="ARBA" id="ARBA00023163"/>
    </source>
</evidence>
<feature type="domain" description="HTH lacI-type" evidence="4">
    <location>
        <begin position="17"/>
        <end position="71"/>
    </location>
</feature>
<dbReference type="InterPro" id="IPR000843">
    <property type="entry name" value="HTH_LacI"/>
</dbReference>
<evidence type="ECO:0000313" key="5">
    <source>
        <dbReference type="EMBL" id="MBB6429182.1"/>
    </source>
</evidence>
<dbReference type="RefSeq" id="WP_184676769.1">
    <property type="nucleotide sequence ID" value="NZ_JACHGY010000001.1"/>
</dbReference>
<keyword evidence="6" id="KW-1185">Reference proteome</keyword>
<keyword evidence="2" id="KW-0238">DNA-binding</keyword>
<dbReference type="Proteomes" id="UP000541810">
    <property type="component" value="Unassembled WGS sequence"/>
</dbReference>
<dbReference type="PANTHER" id="PTHR30146">
    <property type="entry name" value="LACI-RELATED TRANSCRIPTIONAL REPRESSOR"/>
    <property type="match status" value="1"/>
</dbReference>
<dbReference type="InterPro" id="IPR010982">
    <property type="entry name" value="Lambda_DNA-bd_dom_sf"/>
</dbReference>
<reference evidence="5 6" key="1">
    <citation type="submission" date="2020-08" db="EMBL/GenBank/DDBJ databases">
        <title>Genomic Encyclopedia of Type Strains, Phase IV (KMG-IV): sequencing the most valuable type-strain genomes for metagenomic binning, comparative biology and taxonomic classification.</title>
        <authorList>
            <person name="Goeker M."/>
        </authorList>
    </citation>
    <scope>NUCLEOTIDE SEQUENCE [LARGE SCALE GENOMIC DNA]</scope>
    <source>
        <strain evidence="5 6">DSM 103725</strain>
    </source>
</reference>
<keyword evidence="3" id="KW-0804">Transcription</keyword>